<gene>
    <name evidence="1" type="ORF">FNQ90_05750</name>
</gene>
<accession>A0A7W3Y0U8</accession>
<organism evidence="1 2">
    <name type="scientific">Streptomyces alkaliphilus</name>
    <dbReference type="NCBI Taxonomy" id="1472722"/>
    <lineage>
        <taxon>Bacteria</taxon>
        <taxon>Bacillati</taxon>
        <taxon>Actinomycetota</taxon>
        <taxon>Actinomycetes</taxon>
        <taxon>Kitasatosporales</taxon>
        <taxon>Streptomycetaceae</taxon>
        <taxon>Streptomyces</taxon>
    </lineage>
</organism>
<proteinExistence type="predicted"/>
<protein>
    <submittedName>
        <fullName evidence="1">Uncharacterized protein</fullName>
    </submittedName>
</protein>
<name>A0A7W3Y0U8_9ACTN</name>
<sequence length="65" mass="6871">MGAWREAEGVANFLAPETGETASTITLSVLEATIRRGRTMPGAPPALRESLDRVADALGEDPYAL</sequence>
<evidence type="ECO:0000313" key="1">
    <source>
        <dbReference type="EMBL" id="MBB0243627.1"/>
    </source>
</evidence>
<dbReference type="Proteomes" id="UP000538929">
    <property type="component" value="Unassembled WGS sequence"/>
</dbReference>
<dbReference type="EMBL" id="VKHT01000099">
    <property type="protein sequence ID" value="MBB0243627.1"/>
    <property type="molecule type" value="Genomic_DNA"/>
</dbReference>
<dbReference type="AlphaFoldDB" id="A0A7W3Y0U8"/>
<evidence type="ECO:0000313" key="2">
    <source>
        <dbReference type="Proteomes" id="UP000538929"/>
    </source>
</evidence>
<comment type="caution">
    <text evidence="1">The sequence shown here is derived from an EMBL/GenBank/DDBJ whole genome shotgun (WGS) entry which is preliminary data.</text>
</comment>
<keyword evidence="2" id="KW-1185">Reference proteome</keyword>
<reference evidence="2" key="1">
    <citation type="submission" date="2019-10" db="EMBL/GenBank/DDBJ databases">
        <title>Streptomyces sp. nov., a novel actinobacterium isolated from alkaline environment.</title>
        <authorList>
            <person name="Golinska P."/>
        </authorList>
    </citation>
    <scope>NUCLEOTIDE SEQUENCE [LARGE SCALE GENOMIC DNA]</scope>
    <source>
        <strain evidence="2">DSM 42118</strain>
    </source>
</reference>